<dbReference type="GO" id="GO:0036265">
    <property type="term" value="P:RNA (guanine-N7)-methylation"/>
    <property type="evidence" value="ECO:0007669"/>
    <property type="project" value="InterPro"/>
</dbReference>
<evidence type="ECO:0000313" key="6">
    <source>
        <dbReference type="EMBL" id="EEC11865.1"/>
    </source>
</evidence>
<dbReference type="InterPro" id="IPR015943">
    <property type="entry name" value="WD40/YVTN_repeat-like_dom_sf"/>
</dbReference>
<dbReference type="VEuPathDB" id="VectorBase:ISCP_031925"/>
<dbReference type="VEuPathDB" id="VectorBase:ISCW020159"/>
<sequence>VIGEEDQFLAVCDRDEKIQVSRFPNCYNISTFCLGHTQFVSCLALLPNHPEVLVSGSGVSGRRAFYRPTLKMCST</sequence>
<dbReference type="InterPro" id="IPR036322">
    <property type="entry name" value="WD40_repeat_dom_sf"/>
</dbReference>
<keyword evidence="3" id="KW-0819">tRNA processing</keyword>
<dbReference type="Gene3D" id="2.130.10.10">
    <property type="entry name" value="YVTN repeat-like/Quinoprotein amine dehydrogenase"/>
    <property type="match status" value="1"/>
</dbReference>
<evidence type="ECO:0000256" key="5">
    <source>
        <dbReference type="ARBA" id="ARBA00023242"/>
    </source>
</evidence>
<evidence type="ECO:0000313" key="7">
    <source>
        <dbReference type="EnsemblMetazoa" id="ISCW020159-PA"/>
    </source>
</evidence>
<dbReference type="EMBL" id="ABJB010337576">
    <property type="status" value="NOT_ANNOTATED_CDS"/>
    <property type="molecule type" value="Genomic_DNA"/>
</dbReference>
<keyword evidence="8" id="KW-1185">Reference proteome</keyword>
<evidence type="ECO:0000256" key="2">
    <source>
        <dbReference type="ARBA" id="ARBA00022574"/>
    </source>
</evidence>
<evidence type="ECO:0000256" key="1">
    <source>
        <dbReference type="ARBA" id="ARBA00004123"/>
    </source>
</evidence>
<gene>
    <name evidence="6" type="ORF">IscW_ISCW020159</name>
</gene>
<keyword evidence="4" id="KW-0677">Repeat</keyword>
<keyword evidence="2" id="KW-0853">WD repeat</keyword>
<protein>
    <submittedName>
        <fullName evidence="6 7">Wdr4-prov protein, putative</fullName>
    </submittedName>
</protein>
<dbReference type="PANTHER" id="PTHR16288:SF0">
    <property type="entry name" value="TRNA (GUANINE-N(7)-)-METHYLTRANSFERASE NON-CATALYTIC SUBUNIT WDR4"/>
    <property type="match status" value="1"/>
</dbReference>
<dbReference type="GO" id="GO:0005634">
    <property type="term" value="C:nucleus"/>
    <property type="evidence" value="ECO:0007669"/>
    <property type="project" value="UniProtKB-SubCell"/>
</dbReference>
<dbReference type="STRING" id="6945.B7PZ43"/>
<comment type="subcellular location">
    <subcellularLocation>
        <location evidence="1">Nucleus</location>
    </subcellularLocation>
</comment>
<dbReference type="VEuPathDB" id="VectorBase:ISCI020159"/>
<evidence type="ECO:0000256" key="4">
    <source>
        <dbReference type="ARBA" id="ARBA00022737"/>
    </source>
</evidence>
<name>B7PZ43_IXOSC</name>
<accession>B7PZ43</accession>
<dbReference type="InterPro" id="IPR028884">
    <property type="entry name" value="Trm82"/>
</dbReference>
<dbReference type="SUPFAM" id="SSF50978">
    <property type="entry name" value="WD40 repeat-like"/>
    <property type="match status" value="1"/>
</dbReference>
<reference evidence="6 8" key="1">
    <citation type="submission" date="2008-03" db="EMBL/GenBank/DDBJ databases">
        <title>Annotation of Ixodes scapularis.</title>
        <authorList>
            <consortium name="Ixodes scapularis Genome Project Consortium"/>
            <person name="Caler E."/>
            <person name="Hannick L.I."/>
            <person name="Bidwell S."/>
            <person name="Joardar V."/>
            <person name="Thiagarajan M."/>
            <person name="Amedeo P."/>
            <person name="Galinsky K.J."/>
            <person name="Schobel S."/>
            <person name="Inman J."/>
            <person name="Hostetler J."/>
            <person name="Miller J."/>
            <person name="Hammond M."/>
            <person name="Megy K."/>
            <person name="Lawson D."/>
            <person name="Kodira C."/>
            <person name="Sutton G."/>
            <person name="Meyer J."/>
            <person name="Hill C.A."/>
            <person name="Birren B."/>
            <person name="Nene V."/>
            <person name="Collins F."/>
            <person name="Alarcon-Chaidez F."/>
            <person name="Wikel S."/>
            <person name="Strausberg R."/>
        </authorList>
    </citation>
    <scope>NUCLEOTIDE SEQUENCE [LARGE SCALE GENOMIC DNA]</scope>
    <source>
        <strain evidence="8">Wikel</strain>
        <strain evidence="6">Wikel colony</strain>
    </source>
</reference>
<dbReference type="HOGENOM" id="CLU_2678073_0_0_1"/>
<feature type="non-terminal residue" evidence="6">
    <location>
        <position position="1"/>
    </location>
</feature>
<dbReference type="EnsemblMetazoa" id="ISCW020159-RA">
    <property type="protein sequence ID" value="ISCW020159-PA"/>
    <property type="gene ID" value="ISCW020159"/>
</dbReference>
<dbReference type="Proteomes" id="UP000001555">
    <property type="component" value="Unassembled WGS sequence"/>
</dbReference>
<evidence type="ECO:0000313" key="8">
    <source>
        <dbReference type="Proteomes" id="UP000001555"/>
    </source>
</evidence>
<dbReference type="AlphaFoldDB" id="B7PZ43"/>
<proteinExistence type="predicted"/>
<dbReference type="PaxDb" id="6945-B7PZ43"/>
<organism>
    <name type="scientific">Ixodes scapularis</name>
    <name type="common">Black-legged tick</name>
    <name type="synonym">Deer tick</name>
    <dbReference type="NCBI Taxonomy" id="6945"/>
    <lineage>
        <taxon>Eukaryota</taxon>
        <taxon>Metazoa</taxon>
        <taxon>Ecdysozoa</taxon>
        <taxon>Arthropoda</taxon>
        <taxon>Chelicerata</taxon>
        <taxon>Arachnida</taxon>
        <taxon>Acari</taxon>
        <taxon>Parasitiformes</taxon>
        <taxon>Ixodida</taxon>
        <taxon>Ixodoidea</taxon>
        <taxon>Ixodidae</taxon>
        <taxon>Ixodinae</taxon>
        <taxon>Ixodes</taxon>
    </lineage>
</organism>
<keyword evidence="5" id="KW-0539">Nucleus</keyword>
<evidence type="ECO:0000256" key="3">
    <source>
        <dbReference type="ARBA" id="ARBA00022694"/>
    </source>
</evidence>
<dbReference type="EMBL" id="DS824155">
    <property type="protein sequence ID" value="EEC11865.1"/>
    <property type="molecule type" value="Genomic_DNA"/>
</dbReference>
<reference evidence="7" key="2">
    <citation type="submission" date="2020-05" db="UniProtKB">
        <authorList>
            <consortium name="EnsemblMetazoa"/>
        </authorList>
    </citation>
    <scope>IDENTIFICATION</scope>
    <source>
        <strain evidence="7">wikel</strain>
    </source>
</reference>
<dbReference type="PANTHER" id="PTHR16288">
    <property type="entry name" value="WD40 REPEAT PROTEIN 4"/>
    <property type="match status" value="1"/>
</dbReference>
<dbReference type="GO" id="GO:0008033">
    <property type="term" value="P:tRNA processing"/>
    <property type="evidence" value="ECO:0007669"/>
    <property type="project" value="UniProtKB-KW"/>
</dbReference>
<dbReference type="OrthoDB" id="371245at2759"/>
<feature type="non-terminal residue" evidence="6">
    <location>
        <position position="75"/>
    </location>
</feature>